<feature type="transmembrane region" description="Helical" evidence="2">
    <location>
        <begin position="111"/>
        <end position="132"/>
    </location>
</feature>
<proteinExistence type="predicted"/>
<keyword evidence="2" id="KW-1133">Transmembrane helix</keyword>
<sequence>MATCQITGHPDAYGLGIRTAFYLQWFGVIATSWLLESDALNLRFVNALTIAATTVGLALNLDSLQPCEIYIVLLLVCGTLYFTIPVYIWRLATCCHPWWDPDRWPRVRVRWLLKVSMMFMSGALVGLQLWFWCTGVHNRPVMGVDDSRGPDADCVQYGFLFGRFLLDNPGLIATNIIVHLAILLIGTWNFASYIGIFDDCSISENRAISLQQLRTVCDTSVSIAVTLAIELVISWNNIQGVNDLHSAAQLIPPVISGAYLLRSFYVWLSGPEEGTEGINLPHSPGGSGGSGSRITSSNGGGPTRRRRKSMVYTGSAGHRRRHRPRRTTRKSPNMAGDPPDTAYASPMPMSISTDLPSLSGSADSGQYNMTPPVEDVAADELYHDDHVYDEESPPSMCPIPPDDDLGYLPPEPPPTATSIHGGCPYHSMSEESSLPSVGGYFPPLTPLHDPI</sequence>
<reference evidence="3 4" key="1">
    <citation type="submission" date="2015-09" db="EMBL/GenBank/DDBJ databases">
        <title>Host preference determinants of Valsa canker pathogens revealed by comparative genomics.</title>
        <authorList>
            <person name="Yin Z."/>
            <person name="Huang L."/>
        </authorList>
    </citation>
    <scope>NUCLEOTIDE SEQUENCE [LARGE SCALE GENOMIC DNA]</scope>
    <source>
        <strain evidence="3 4">03-1</strain>
    </source>
</reference>
<accession>A0A423WBH1</accession>
<keyword evidence="2" id="KW-0472">Membrane</keyword>
<dbReference type="Proteomes" id="UP000283895">
    <property type="component" value="Unassembled WGS sequence"/>
</dbReference>
<dbReference type="EMBL" id="LKEA01000020">
    <property type="protein sequence ID" value="ROW00738.1"/>
    <property type="molecule type" value="Genomic_DNA"/>
</dbReference>
<dbReference type="AlphaFoldDB" id="A0A423WBH1"/>
<protein>
    <submittedName>
        <fullName evidence="3">Uncharacterized protein</fullName>
    </submittedName>
</protein>
<feature type="compositionally biased region" description="Polar residues" evidence="1">
    <location>
        <begin position="350"/>
        <end position="369"/>
    </location>
</feature>
<keyword evidence="2" id="KW-0812">Transmembrane</keyword>
<gene>
    <name evidence="3" type="ORF">VMCG_06469</name>
</gene>
<feature type="transmembrane region" description="Helical" evidence="2">
    <location>
        <begin position="176"/>
        <end position="196"/>
    </location>
</feature>
<feature type="transmembrane region" description="Helical" evidence="2">
    <location>
        <begin position="12"/>
        <end position="35"/>
    </location>
</feature>
<feature type="transmembrane region" description="Helical" evidence="2">
    <location>
        <begin position="69"/>
        <end position="90"/>
    </location>
</feature>
<keyword evidence="4" id="KW-1185">Reference proteome</keyword>
<organism evidence="3 4">
    <name type="scientific">Cytospora schulzeri</name>
    <dbReference type="NCBI Taxonomy" id="448051"/>
    <lineage>
        <taxon>Eukaryota</taxon>
        <taxon>Fungi</taxon>
        <taxon>Dikarya</taxon>
        <taxon>Ascomycota</taxon>
        <taxon>Pezizomycotina</taxon>
        <taxon>Sordariomycetes</taxon>
        <taxon>Sordariomycetidae</taxon>
        <taxon>Diaporthales</taxon>
        <taxon>Cytosporaceae</taxon>
        <taxon>Cytospora</taxon>
    </lineage>
</organism>
<dbReference type="STRING" id="356882.A0A423WBH1"/>
<comment type="caution">
    <text evidence="3">The sequence shown here is derived from an EMBL/GenBank/DDBJ whole genome shotgun (WGS) entry which is preliminary data.</text>
</comment>
<evidence type="ECO:0000313" key="3">
    <source>
        <dbReference type="EMBL" id="ROW00738.1"/>
    </source>
</evidence>
<feature type="region of interest" description="Disordered" evidence="1">
    <location>
        <begin position="276"/>
        <end position="369"/>
    </location>
</feature>
<evidence type="ECO:0000313" key="4">
    <source>
        <dbReference type="Proteomes" id="UP000283895"/>
    </source>
</evidence>
<feature type="compositionally biased region" description="Basic residues" evidence="1">
    <location>
        <begin position="317"/>
        <end position="329"/>
    </location>
</feature>
<dbReference type="OrthoDB" id="3945378at2759"/>
<evidence type="ECO:0000256" key="1">
    <source>
        <dbReference type="SAM" id="MobiDB-lite"/>
    </source>
</evidence>
<feature type="region of interest" description="Disordered" evidence="1">
    <location>
        <begin position="389"/>
        <end position="451"/>
    </location>
</feature>
<evidence type="ECO:0000256" key="2">
    <source>
        <dbReference type="SAM" id="Phobius"/>
    </source>
</evidence>
<name>A0A423WBH1_9PEZI</name>